<feature type="region of interest" description="Disordered" evidence="5">
    <location>
        <begin position="34"/>
        <end position="71"/>
    </location>
</feature>
<dbReference type="GO" id="GO:0005768">
    <property type="term" value="C:endosome"/>
    <property type="evidence" value="ECO:0007669"/>
    <property type="project" value="TreeGrafter"/>
</dbReference>
<evidence type="ECO:0000256" key="1">
    <source>
        <dbReference type="ARBA" id="ARBA00009574"/>
    </source>
</evidence>
<dbReference type="InterPro" id="IPR018791">
    <property type="entry name" value="UV_resistance/autophagy_Atg14"/>
</dbReference>
<keyword evidence="3 4" id="KW-0175">Coiled coil</keyword>
<proteinExistence type="inferred from homology"/>
<keyword evidence="7" id="KW-1185">Reference proteome</keyword>
<dbReference type="OrthoDB" id="72772at2759"/>
<feature type="coiled-coil region" evidence="4">
    <location>
        <begin position="327"/>
        <end position="354"/>
    </location>
</feature>
<feature type="compositionally biased region" description="Polar residues" evidence="5">
    <location>
        <begin position="38"/>
        <end position="55"/>
    </location>
</feature>
<gene>
    <name evidence="6" type="ORF">INT47_010315</name>
</gene>
<dbReference type="Pfam" id="PF10186">
    <property type="entry name" value="ATG14"/>
    <property type="match status" value="1"/>
</dbReference>
<evidence type="ECO:0000256" key="4">
    <source>
        <dbReference type="SAM" id="Coils"/>
    </source>
</evidence>
<feature type="compositionally biased region" description="Polar residues" evidence="5">
    <location>
        <begin position="62"/>
        <end position="71"/>
    </location>
</feature>
<feature type="region of interest" description="Disordered" evidence="5">
    <location>
        <begin position="553"/>
        <end position="601"/>
    </location>
</feature>
<comment type="caution">
    <text evidence="6">The sequence shown here is derived from an EMBL/GenBank/DDBJ whole genome shotgun (WGS) entry which is preliminary data.</text>
</comment>
<dbReference type="Proteomes" id="UP000603453">
    <property type="component" value="Unassembled WGS sequence"/>
</dbReference>
<dbReference type="GO" id="GO:0035493">
    <property type="term" value="P:SNARE complex assembly"/>
    <property type="evidence" value="ECO:0007669"/>
    <property type="project" value="TreeGrafter"/>
</dbReference>
<dbReference type="PANTHER" id="PTHR15157">
    <property type="entry name" value="UV RADIATION RESISTANCE-ASSOCIATED GENE PROTEIN"/>
    <property type="match status" value="1"/>
</dbReference>
<organism evidence="6 7">
    <name type="scientific">Mucor saturninus</name>
    <dbReference type="NCBI Taxonomy" id="64648"/>
    <lineage>
        <taxon>Eukaryota</taxon>
        <taxon>Fungi</taxon>
        <taxon>Fungi incertae sedis</taxon>
        <taxon>Mucoromycota</taxon>
        <taxon>Mucoromycotina</taxon>
        <taxon>Mucoromycetes</taxon>
        <taxon>Mucorales</taxon>
        <taxon>Mucorineae</taxon>
        <taxon>Mucoraceae</taxon>
        <taxon>Mucor</taxon>
    </lineage>
</organism>
<dbReference type="PANTHER" id="PTHR15157:SF5">
    <property type="entry name" value="UV RADIATION RESISTANCE-ASSOCIATED GENE PROTEIN"/>
    <property type="match status" value="1"/>
</dbReference>
<evidence type="ECO:0000313" key="7">
    <source>
        <dbReference type="Proteomes" id="UP000603453"/>
    </source>
</evidence>
<accession>A0A8H7QV99</accession>
<dbReference type="GO" id="GO:0032991">
    <property type="term" value="C:protein-containing complex"/>
    <property type="evidence" value="ECO:0007669"/>
    <property type="project" value="UniProtKB-ARBA"/>
</dbReference>
<dbReference type="EMBL" id="JAEPRD010000103">
    <property type="protein sequence ID" value="KAG2198910.1"/>
    <property type="molecule type" value="Genomic_DNA"/>
</dbReference>
<protein>
    <recommendedName>
        <fullName evidence="2">Autophagy-related protein 14</fullName>
    </recommendedName>
</protein>
<sequence length="638" mass="72572">MSDAKASFGPRQRRIRHIRSIVCRNIVWRNEANDSETEPTLLQEPSPSTPINSKSGIKRSESATSLATPTTAVEDSSLMKRAYKKREQQLHCGGLLDAYVTLHTGTTGEPEFYKSEMIPNTTNPTFRSLASHFDWMNWYDAASSLLIIRLWARHSIPESAGQHTEPILGYQNNPIQDQDFQLLLEWELDLNALSWIGKSFLDLQYSFPENSFLIELHDGFYSAPDIKTFLSSQNKRISLLDLEQQLDNVSINTVQSTKKKRSYTYNHIIKLNTIKDCIFDTQKSADEVRQGIQDTMDTGERGFRLGRELNQHKSRLVEKEAQVIQQKKLIQNKVEELNLKRQAIQKRKMELMDSLERCELGTVDLQDNEEILEKNIKMRQTIFHKLNRRKKELIADLFSIYPIEQSYDDSQQFRIRGIYLPNSVYDGQNDELIATALGFTAHLVSMLAFYLEIPLRYPTIPMGSRASIRDVVSLISGSRDFPLYAKGVDQYRFEFGVFLLNKNIEQLMNAYGLIVMDLRHTLPNIHYFIQAILTTSVTSSPTSMSVLSISSYANGSRNNNEEPPIRQNHNHLTLQPTPSLPNPPSPSISLHSISNNTAHSPKSSINYPSAAFLNTPQAMAAPAILDTITTSSSRHTTI</sequence>
<reference evidence="6" key="1">
    <citation type="submission" date="2020-12" db="EMBL/GenBank/DDBJ databases">
        <title>Metabolic potential, ecology and presence of endohyphal bacteria is reflected in genomic diversity of Mucoromycotina.</title>
        <authorList>
            <person name="Muszewska A."/>
            <person name="Okrasinska A."/>
            <person name="Steczkiewicz K."/>
            <person name="Drgas O."/>
            <person name="Orlowska M."/>
            <person name="Perlinska-Lenart U."/>
            <person name="Aleksandrzak-Piekarczyk T."/>
            <person name="Szatraj K."/>
            <person name="Zielenkiewicz U."/>
            <person name="Pilsyk S."/>
            <person name="Malc E."/>
            <person name="Mieczkowski P."/>
            <person name="Kruszewska J.S."/>
            <person name="Biernat P."/>
            <person name="Pawlowska J."/>
        </authorList>
    </citation>
    <scope>NUCLEOTIDE SEQUENCE</scope>
    <source>
        <strain evidence="6">WA0000017839</strain>
    </source>
</reference>
<evidence type="ECO:0000313" key="6">
    <source>
        <dbReference type="EMBL" id="KAG2198910.1"/>
    </source>
</evidence>
<evidence type="ECO:0000256" key="3">
    <source>
        <dbReference type="ARBA" id="ARBA00023054"/>
    </source>
</evidence>
<dbReference type="AlphaFoldDB" id="A0A8H7QV99"/>
<dbReference type="GO" id="GO:0000149">
    <property type="term" value="F:SNARE binding"/>
    <property type="evidence" value="ECO:0007669"/>
    <property type="project" value="TreeGrafter"/>
</dbReference>
<name>A0A8H7QV99_9FUNG</name>
<evidence type="ECO:0000256" key="5">
    <source>
        <dbReference type="SAM" id="MobiDB-lite"/>
    </source>
</evidence>
<evidence type="ECO:0000256" key="2">
    <source>
        <dbReference type="ARBA" id="ARBA00013807"/>
    </source>
</evidence>
<comment type="similarity">
    <text evidence="1">Belongs to the ATG14 family.</text>
</comment>
<dbReference type="GO" id="GO:0000323">
    <property type="term" value="C:lytic vacuole"/>
    <property type="evidence" value="ECO:0007669"/>
    <property type="project" value="TreeGrafter"/>
</dbReference>